<accession>A0A4S2MJ90</accession>
<keyword evidence="3" id="KW-1185">Reference proteome</keyword>
<gene>
    <name evidence="2" type="ORF">EX30DRAFT_352258</name>
</gene>
<feature type="region of interest" description="Disordered" evidence="1">
    <location>
        <begin position="388"/>
        <end position="411"/>
    </location>
</feature>
<dbReference type="InParanoid" id="A0A4S2MJ90"/>
<sequence>MDTNTNAIIDTPESNDNPNNPKPTMMLPEPMMARPSQGRIRSNSTGQEFTLQPVPTRRRGEKRASVLGSRAGNQVVSGFGVGSGVGISIGPGDGGVLGDAGDGGTGRMGMGRGEKTGVGLGVGAGTGMGMEVAWMGGMGRGRILQLPIGSPPPPRTPAGAVRHPLGPAVAPAGTASGTIAAGRGGTGEGNGGSGDFTLSPSLPGNLNVARIPDPAFEFAVFSDDEDDDHAQLQQQLHHQQPQAQLNPQPPSFRPFRPADSQPGNRHPPPQTQLPVPSPAPSPSPLFLPSPILPDNDPIPTPPLPPPHSTEPPETTASTSTALATASSQPITPPRPALPHRRQSYEQYCASRPIWQREWWENARRVDEGGDGQGFVDPREVMLRPVYDDADEEEGDDEGDDDGADDENDHDADQDDLVEMETRGIPIPIPIPIPHTHRTGGKTRGGGMFGGNTYTSTTGSWAGRKRAHSLSQIVEGEEWRVFTPRWGKGLGKSLPSVMEVYTPRCAGGGGGDGERGMEGDVEMVDAAAMMPPTPSMRGGRGARGERGARGARGAIGRDGARGGRLGGGKGPSIPPRRRRYTISTTSPSIDLGIPGSLLPPTSFPVPPPATSTSSQPPPSQPPSQIEPPPPMPSSPAPTHLLPSFHTHPPSPSTLPPPPTSASLTTHTSFHRSHLRYLITEIRLHTTTITTNPTQHNTRTAKRMLPGYVNALERLLVVLERGGEGEVEEGDFDTWREGWRGVGELGRVLGVELEGGGGEVVGRWWRAREKWGREREGGQQGDGE</sequence>
<feature type="compositionally biased region" description="Low complexity" evidence="1">
    <location>
        <begin position="635"/>
        <end position="646"/>
    </location>
</feature>
<feature type="compositionally biased region" description="Low complexity" evidence="1">
    <location>
        <begin position="231"/>
        <end position="246"/>
    </location>
</feature>
<evidence type="ECO:0000256" key="1">
    <source>
        <dbReference type="SAM" id="MobiDB-lite"/>
    </source>
</evidence>
<organism evidence="2 3">
    <name type="scientific">Ascodesmis nigricans</name>
    <dbReference type="NCBI Taxonomy" id="341454"/>
    <lineage>
        <taxon>Eukaryota</taxon>
        <taxon>Fungi</taxon>
        <taxon>Dikarya</taxon>
        <taxon>Ascomycota</taxon>
        <taxon>Pezizomycotina</taxon>
        <taxon>Pezizomycetes</taxon>
        <taxon>Pezizales</taxon>
        <taxon>Ascodesmidaceae</taxon>
        <taxon>Ascodesmis</taxon>
    </lineage>
</organism>
<feature type="region of interest" description="Disordered" evidence="1">
    <location>
        <begin position="225"/>
        <end position="342"/>
    </location>
</feature>
<protein>
    <submittedName>
        <fullName evidence="2">Uncharacterized protein</fullName>
    </submittedName>
</protein>
<feature type="compositionally biased region" description="Polar residues" evidence="1">
    <location>
        <begin position="39"/>
        <end position="48"/>
    </location>
</feature>
<feature type="compositionally biased region" description="Gly residues" evidence="1">
    <location>
        <begin position="182"/>
        <end position="194"/>
    </location>
</feature>
<reference evidence="2 3" key="1">
    <citation type="submission" date="2019-04" db="EMBL/GenBank/DDBJ databases">
        <title>Comparative genomics and transcriptomics to analyze fruiting body development in filamentous ascomycetes.</title>
        <authorList>
            <consortium name="DOE Joint Genome Institute"/>
            <person name="Lutkenhaus R."/>
            <person name="Traeger S."/>
            <person name="Breuer J."/>
            <person name="Kuo A."/>
            <person name="Lipzen A."/>
            <person name="Pangilinan J."/>
            <person name="Dilworth D."/>
            <person name="Sandor L."/>
            <person name="Poggeler S."/>
            <person name="Barry K."/>
            <person name="Grigoriev I.V."/>
            <person name="Nowrousian M."/>
        </authorList>
    </citation>
    <scope>NUCLEOTIDE SEQUENCE [LARGE SCALE GENOMIC DNA]</scope>
    <source>
        <strain evidence="2 3">CBS 389.68</strain>
    </source>
</reference>
<dbReference type="Proteomes" id="UP000298138">
    <property type="component" value="Unassembled WGS sequence"/>
</dbReference>
<feature type="compositionally biased region" description="Pro residues" evidence="1">
    <location>
        <begin position="600"/>
        <end position="634"/>
    </location>
</feature>
<feature type="region of interest" description="Disordered" evidence="1">
    <location>
        <begin position="171"/>
        <end position="198"/>
    </location>
</feature>
<proteinExistence type="predicted"/>
<evidence type="ECO:0000313" key="2">
    <source>
        <dbReference type="EMBL" id="TGZ76912.1"/>
    </source>
</evidence>
<feature type="compositionally biased region" description="Pro residues" evidence="1">
    <location>
        <begin position="647"/>
        <end position="658"/>
    </location>
</feature>
<dbReference type="AlphaFoldDB" id="A0A4S2MJ90"/>
<feature type="compositionally biased region" description="Low complexity" evidence="1">
    <location>
        <begin position="171"/>
        <end position="181"/>
    </location>
</feature>
<feature type="compositionally biased region" description="Low complexity" evidence="1">
    <location>
        <begin position="311"/>
        <end position="327"/>
    </location>
</feature>
<evidence type="ECO:0000313" key="3">
    <source>
        <dbReference type="Proteomes" id="UP000298138"/>
    </source>
</evidence>
<feature type="region of interest" description="Disordered" evidence="1">
    <location>
        <begin position="1"/>
        <end position="48"/>
    </location>
</feature>
<name>A0A4S2MJ90_9PEZI</name>
<dbReference type="EMBL" id="ML220163">
    <property type="protein sequence ID" value="TGZ76912.1"/>
    <property type="molecule type" value="Genomic_DNA"/>
</dbReference>
<feature type="compositionally biased region" description="Polar residues" evidence="1">
    <location>
        <begin position="1"/>
        <end position="19"/>
    </location>
</feature>
<feature type="compositionally biased region" description="Pro residues" evidence="1">
    <location>
        <begin position="265"/>
        <end position="309"/>
    </location>
</feature>
<feature type="region of interest" description="Disordered" evidence="1">
    <location>
        <begin position="528"/>
        <end position="666"/>
    </location>
</feature>